<dbReference type="InterPro" id="IPR039801">
    <property type="entry name" value="EPS8-like"/>
</dbReference>
<evidence type="ECO:0008006" key="3">
    <source>
        <dbReference type="Google" id="ProtNLM"/>
    </source>
</evidence>
<gene>
    <name evidence="1" type="ORF">PXEA_LOCUS20564</name>
</gene>
<dbReference type="Proteomes" id="UP000784294">
    <property type="component" value="Unassembled WGS sequence"/>
</dbReference>
<organism evidence="1 2">
    <name type="scientific">Protopolystoma xenopodis</name>
    <dbReference type="NCBI Taxonomy" id="117903"/>
    <lineage>
        <taxon>Eukaryota</taxon>
        <taxon>Metazoa</taxon>
        <taxon>Spiralia</taxon>
        <taxon>Lophotrochozoa</taxon>
        <taxon>Platyhelminthes</taxon>
        <taxon>Monogenea</taxon>
        <taxon>Polyopisthocotylea</taxon>
        <taxon>Polystomatidea</taxon>
        <taxon>Polystomatidae</taxon>
        <taxon>Protopolystoma</taxon>
    </lineage>
</organism>
<dbReference type="OrthoDB" id="4680325at2759"/>
<dbReference type="AlphaFoldDB" id="A0A448X3L4"/>
<name>A0A448X3L4_9PLAT</name>
<accession>A0A448X3L4</accession>
<evidence type="ECO:0000313" key="2">
    <source>
        <dbReference type="Proteomes" id="UP000784294"/>
    </source>
</evidence>
<reference evidence="1" key="1">
    <citation type="submission" date="2018-11" db="EMBL/GenBank/DDBJ databases">
        <authorList>
            <consortium name="Pathogen Informatics"/>
        </authorList>
    </citation>
    <scope>NUCLEOTIDE SEQUENCE</scope>
</reference>
<dbReference type="GO" id="GO:0005886">
    <property type="term" value="C:plasma membrane"/>
    <property type="evidence" value="ECO:0007669"/>
    <property type="project" value="TreeGrafter"/>
</dbReference>
<proteinExistence type="predicted"/>
<protein>
    <recommendedName>
        <fullName evidence="3">SH3 domain-containing protein</fullName>
    </recommendedName>
</protein>
<dbReference type="PANTHER" id="PTHR12287">
    <property type="entry name" value="EPIDERMAL GROWTH FACTOR RECEPTOR KINASE SUBSTRATE EPS8-RELATED PROTEIN"/>
    <property type="match status" value="1"/>
</dbReference>
<sequence>MSVANGEYLELLDDSRNWHEVRNSQGKAGYCPYTILNTVEVALNSSPGDTRNMSYEMHGRERGF</sequence>
<dbReference type="GO" id="GO:0035023">
    <property type="term" value="P:regulation of Rho protein signal transduction"/>
    <property type="evidence" value="ECO:0007669"/>
    <property type="project" value="TreeGrafter"/>
</dbReference>
<dbReference type="InterPro" id="IPR036028">
    <property type="entry name" value="SH3-like_dom_sf"/>
</dbReference>
<dbReference type="EMBL" id="CAAALY010085100">
    <property type="protein sequence ID" value="VEL27124.1"/>
    <property type="molecule type" value="Genomic_DNA"/>
</dbReference>
<comment type="caution">
    <text evidence="1">The sequence shown here is derived from an EMBL/GenBank/DDBJ whole genome shotgun (WGS) entry which is preliminary data.</text>
</comment>
<evidence type="ECO:0000313" key="1">
    <source>
        <dbReference type="EMBL" id="VEL27124.1"/>
    </source>
</evidence>
<dbReference type="SUPFAM" id="SSF50044">
    <property type="entry name" value="SH3-domain"/>
    <property type="match status" value="1"/>
</dbReference>
<dbReference type="Gene3D" id="2.30.30.40">
    <property type="entry name" value="SH3 Domains"/>
    <property type="match status" value="1"/>
</dbReference>
<keyword evidence="2" id="KW-1185">Reference proteome</keyword>
<dbReference type="GO" id="GO:0007266">
    <property type="term" value="P:Rho protein signal transduction"/>
    <property type="evidence" value="ECO:0007669"/>
    <property type="project" value="TreeGrafter"/>
</dbReference>
<dbReference type="GO" id="GO:0003779">
    <property type="term" value="F:actin binding"/>
    <property type="evidence" value="ECO:0007669"/>
    <property type="project" value="TreeGrafter"/>
</dbReference>
<dbReference type="PANTHER" id="PTHR12287:SF23">
    <property type="entry name" value="AROUSER, ISOFORM A-RELATED"/>
    <property type="match status" value="1"/>
</dbReference>